<feature type="domain" description="PNPLA" evidence="6">
    <location>
        <begin position="61"/>
        <end position="219"/>
    </location>
</feature>
<evidence type="ECO:0000256" key="3">
    <source>
        <dbReference type="ARBA" id="ARBA00023098"/>
    </source>
</evidence>
<evidence type="ECO:0000256" key="5">
    <source>
        <dbReference type="SAM" id="SignalP"/>
    </source>
</evidence>
<protein>
    <submittedName>
        <fullName evidence="7">Patatin</fullName>
    </submittedName>
</protein>
<gene>
    <name evidence="7" type="ordered locus">CNE_BB1p05080</name>
</gene>
<accession>F8GX58</accession>
<evidence type="ECO:0000256" key="4">
    <source>
        <dbReference type="PROSITE-ProRule" id="PRU01161"/>
    </source>
</evidence>
<dbReference type="GO" id="GO:0016042">
    <property type="term" value="P:lipid catabolic process"/>
    <property type="evidence" value="ECO:0007669"/>
    <property type="project" value="UniProtKB-UniRule"/>
</dbReference>
<dbReference type="HOGENOM" id="CLU_047251_1_0_4"/>
<dbReference type="PROSITE" id="PS51635">
    <property type="entry name" value="PNPLA"/>
    <property type="match status" value="1"/>
</dbReference>
<dbReference type="InterPro" id="IPR016035">
    <property type="entry name" value="Acyl_Trfase/lysoPLipase"/>
</dbReference>
<dbReference type="InterPro" id="IPR050301">
    <property type="entry name" value="NTE"/>
</dbReference>
<name>F8GX58_CUPNN</name>
<dbReference type="CDD" id="cd07205">
    <property type="entry name" value="Pat_PNPLA6_PNPLA7_NTE1_like"/>
    <property type="match status" value="1"/>
</dbReference>
<organism evidence="7 8">
    <name type="scientific">Cupriavidus necator (strain ATCC 43291 / DSM 13513 / CCUG 52238 / LMG 8453 / N-1)</name>
    <name type="common">Ralstonia eutropha</name>
    <dbReference type="NCBI Taxonomy" id="1042878"/>
    <lineage>
        <taxon>Bacteria</taxon>
        <taxon>Pseudomonadati</taxon>
        <taxon>Pseudomonadota</taxon>
        <taxon>Betaproteobacteria</taxon>
        <taxon>Burkholderiales</taxon>
        <taxon>Burkholderiaceae</taxon>
        <taxon>Cupriavidus</taxon>
    </lineage>
</organism>
<proteinExistence type="predicted"/>
<dbReference type="InterPro" id="IPR002641">
    <property type="entry name" value="PNPLA_dom"/>
</dbReference>
<evidence type="ECO:0000256" key="1">
    <source>
        <dbReference type="ARBA" id="ARBA00022801"/>
    </source>
</evidence>
<evidence type="ECO:0000313" key="8">
    <source>
        <dbReference type="Proteomes" id="UP000006798"/>
    </source>
</evidence>
<dbReference type="EMBL" id="CP002879">
    <property type="protein sequence ID" value="AEI81928.1"/>
    <property type="molecule type" value="Genomic_DNA"/>
</dbReference>
<dbReference type="Gene3D" id="3.40.1090.10">
    <property type="entry name" value="Cytosolic phospholipase A2 catalytic domain"/>
    <property type="match status" value="2"/>
</dbReference>
<dbReference type="PROSITE" id="PS51257">
    <property type="entry name" value="PROKAR_LIPOPROTEIN"/>
    <property type="match status" value="1"/>
</dbReference>
<feature type="short sequence motif" description="DGA/G" evidence="4">
    <location>
        <begin position="206"/>
        <end position="208"/>
    </location>
</feature>
<geneLocation type="plasmid" evidence="7 8">
    <name>pBB1</name>
</geneLocation>
<dbReference type="AlphaFoldDB" id="F8GX58"/>
<dbReference type="Proteomes" id="UP000006798">
    <property type="component" value="Plasmid pBB1"/>
</dbReference>
<feature type="signal peptide" evidence="5">
    <location>
        <begin position="1"/>
        <end position="19"/>
    </location>
</feature>
<feature type="short sequence motif" description="GXGXXG" evidence="4">
    <location>
        <begin position="65"/>
        <end position="70"/>
    </location>
</feature>
<keyword evidence="7" id="KW-0614">Plasmid</keyword>
<reference evidence="7 8" key="1">
    <citation type="journal article" date="2011" name="J. Bacteriol.">
        <title>Complete genome sequence of the type strain Cupriavidus necator N-1.</title>
        <authorList>
            <person name="Poehlein A."/>
            <person name="Kusian B."/>
            <person name="Friedrich B."/>
            <person name="Daniel R."/>
            <person name="Bowien B."/>
        </authorList>
    </citation>
    <scope>NUCLEOTIDE SEQUENCE [LARGE SCALE GENOMIC DNA]</scope>
    <source>
        <strain evidence="8">ATCC 43291 / DSM 13513 / CCUG 52238 / LMG 8453 / N-1</strain>
        <plasmid evidence="7 8">pBB1</plasmid>
    </source>
</reference>
<keyword evidence="5" id="KW-0732">Signal</keyword>
<feature type="short sequence motif" description="GXSXG" evidence="4">
    <location>
        <begin position="92"/>
        <end position="96"/>
    </location>
</feature>
<sequence>MKRMRRRLFPLLFSASLLAACAGTPDRSVGFGGAWLVDGALQTQAATPVSDRSAMPPRIAIALGGGGLRGYAHIGVLQALKDAGIHPDLVVGTSIGSIIGAAYASGASPDQLWQQASSMRVRSLVDVTLSGPGFVKGEALAHWGNILVGQQTIEHFPVQFAAVSTDIERSLPYVITRGDAGEALRASAAIPGVFLPVQSTGHVFVDGGVTSLVPVYAARALGADVVIAVDIYCHGPRYPSNSAVSMLLRVSQMQSCQLSLPEAASADVLIAPAITPAGIDDAEGRETARRLGYEAVAAALPALRATMRRHGAAD</sequence>
<dbReference type="SUPFAM" id="SSF52151">
    <property type="entry name" value="FabD/lysophospholipase-like"/>
    <property type="match status" value="1"/>
</dbReference>
<dbReference type="PANTHER" id="PTHR14226:SF29">
    <property type="entry name" value="NEUROPATHY TARGET ESTERASE SWS"/>
    <property type="match status" value="1"/>
</dbReference>
<dbReference type="KEGG" id="cnc:CNE_BB1p05080"/>
<keyword evidence="3 4" id="KW-0443">Lipid metabolism</keyword>
<dbReference type="GeneID" id="34311612"/>
<keyword evidence="2 4" id="KW-0442">Lipid degradation</keyword>
<feature type="chain" id="PRO_5003371999" evidence="5">
    <location>
        <begin position="20"/>
        <end position="314"/>
    </location>
</feature>
<evidence type="ECO:0000313" key="7">
    <source>
        <dbReference type="EMBL" id="AEI81928.1"/>
    </source>
</evidence>
<dbReference type="Pfam" id="PF01734">
    <property type="entry name" value="Patatin"/>
    <property type="match status" value="1"/>
</dbReference>
<evidence type="ECO:0000256" key="2">
    <source>
        <dbReference type="ARBA" id="ARBA00022963"/>
    </source>
</evidence>
<dbReference type="RefSeq" id="WP_013958980.1">
    <property type="nucleotide sequence ID" value="NC_015727.1"/>
</dbReference>
<keyword evidence="1 4" id="KW-0378">Hydrolase</keyword>
<feature type="active site" description="Proton acceptor" evidence="4">
    <location>
        <position position="206"/>
    </location>
</feature>
<dbReference type="GO" id="GO:0016787">
    <property type="term" value="F:hydrolase activity"/>
    <property type="evidence" value="ECO:0007669"/>
    <property type="project" value="UniProtKB-UniRule"/>
</dbReference>
<dbReference type="PANTHER" id="PTHR14226">
    <property type="entry name" value="NEUROPATHY TARGET ESTERASE/SWISS CHEESE D.MELANOGASTER"/>
    <property type="match status" value="1"/>
</dbReference>
<feature type="active site" description="Nucleophile" evidence="4">
    <location>
        <position position="94"/>
    </location>
</feature>
<evidence type="ECO:0000259" key="6">
    <source>
        <dbReference type="PROSITE" id="PS51635"/>
    </source>
</evidence>